<keyword evidence="4" id="KW-1185">Reference proteome</keyword>
<feature type="signal peptide" evidence="2">
    <location>
        <begin position="1"/>
        <end position="34"/>
    </location>
</feature>
<comment type="caution">
    <text evidence="3">The sequence shown here is derived from an EMBL/GenBank/DDBJ whole genome shotgun (WGS) entry which is preliminary data.</text>
</comment>
<proteinExistence type="predicted"/>
<evidence type="ECO:0000313" key="3">
    <source>
        <dbReference type="EMBL" id="MCI4681280.1"/>
    </source>
</evidence>
<feature type="chain" id="PRO_5046034135" evidence="2">
    <location>
        <begin position="35"/>
        <end position="141"/>
    </location>
</feature>
<keyword evidence="2" id="KW-0732">Signal</keyword>
<sequence>MSKLFPFPPARRARPWTRIAVLGLAVLSSAPALASDCPRGQIFWKSKKTCVDKAEAAKLGFYHGHVPKRNEAKDKPADAAQDKPAEAAKDKPTPGADAPAAEIPPPAAPETPLVQPAAEALAPATPSPYGELPIDEFAKAK</sequence>
<reference evidence="3" key="1">
    <citation type="journal article" date="2022" name="ISME J.">
        <title>Identification of active gaseous-alkane degraders at natural gas seeps.</title>
        <authorList>
            <person name="Farhan Ul Haque M."/>
            <person name="Hernandez M."/>
            <person name="Crombie A.T."/>
            <person name="Murrell J.C."/>
        </authorList>
    </citation>
    <scope>NUCLEOTIDE SEQUENCE</scope>
    <source>
        <strain evidence="3">PC2</strain>
    </source>
</reference>
<evidence type="ECO:0000256" key="1">
    <source>
        <dbReference type="SAM" id="MobiDB-lite"/>
    </source>
</evidence>
<name>A0ABS9Z0U7_9HYPH</name>
<accession>A0ABS9Z0U7</accession>
<protein>
    <submittedName>
        <fullName evidence="3">Uncharacterized protein</fullName>
    </submittedName>
</protein>
<dbReference type="EMBL" id="JAIVFP010000001">
    <property type="protein sequence ID" value="MCI4681280.1"/>
    <property type="molecule type" value="Genomic_DNA"/>
</dbReference>
<feature type="region of interest" description="Disordered" evidence="1">
    <location>
        <begin position="62"/>
        <end position="141"/>
    </location>
</feature>
<dbReference type="Proteomes" id="UP001139104">
    <property type="component" value="Unassembled WGS sequence"/>
</dbReference>
<organism evidence="3 4">
    <name type="scientific">Candidatus Rhodoblastus alkanivorans</name>
    <dbReference type="NCBI Taxonomy" id="2954117"/>
    <lineage>
        <taxon>Bacteria</taxon>
        <taxon>Pseudomonadati</taxon>
        <taxon>Pseudomonadota</taxon>
        <taxon>Alphaproteobacteria</taxon>
        <taxon>Hyphomicrobiales</taxon>
        <taxon>Rhodoblastaceae</taxon>
        <taxon>Rhodoblastus</taxon>
    </lineage>
</organism>
<feature type="compositionally biased region" description="Basic and acidic residues" evidence="1">
    <location>
        <begin position="68"/>
        <end position="92"/>
    </location>
</feature>
<evidence type="ECO:0000313" key="4">
    <source>
        <dbReference type="Proteomes" id="UP001139104"/>
    </source>
</evidence>
<gene>
    <name evidence="3" type="ORF">K2U94_00575</name>
</gene>
<dbReference type="RefSeq" id="WP_243065356.1">
    <property type="nucleotide sequence ID" value="NZ_JAIVFK010000008.1"/>
</dbReference>
<evidence type="ECO:0000256" key="2">
    <source>
        <dbReference type="SAM" id="SignalP"/>
    </source>
</evidence>